<dbReference type="PROSITE" id="PS51667">
    <property type="entry name" value="WRC"/>
    <property type="match status" value="1"/>
</dbReference>
<feature type="non-terminal residue" evidence="14">
    <location>
        <position position="85"/>
    </location>
</feature>
<dbReference type="EMBL" id="FJ114568">
    <property type="protein sequence ID" value="AFG45521.1"/>
    <property type="molecule type" value="Genomic_DNA"/>
</dbReference>
<dbReference type="EMBL" id="FJ114565">
    <property type="protein sequence ID" value="AFG45522.1"/>
    <property type="molecule type" value="Genomic_DNA"/>
</dbReference>
<dbReference type="EMBL" id="FJ114556">
    <property type="protein sequence ID" value="AFG45513.1"/>
    <property type="molecule type" value="Genomic_DNA"/>
</dbReference>
<dbReference type="GO" id="GO:0005634">
    <property type="term" value="C:nucleus"/>
    <property type="evidence" value="ECO:0007669"/>
    <property type="project" value="UniProtKB-SubCell"/>
</dbReference>
<evidence type="ECO:0000313" key="10">
    <source>
        <dbReference type="EMBL" id="AFG45517.1"/>
    </source>
</evidence>
<comment type="domain">
    <text evidence="2">The QLQ domain and WRC domain may be involved in protein-protein interaction and DNA-binding, respectively.</text>
</comment>
<keyword evidence="2" id="KW-0805">Transcription regulation</keyword>
<dbReference type="InterPro" id="IPR031137">
    <property type="entry name" value="GRF"/>
</dbReference>
<sequence length="85" mass="9421">MESLPDELRCKRSDGKQWRCSAPAMEGKSLCEKHILQAKKRAALASAVKNPSPTAIAHGGRKVEKKLSGEEAEIKGKHFHRKKKS</sequence>
<feature type="compositionally biased region" description="Basic and acidic residues" evidence="3">
    <location>
        <begin position="61"/>
        <end position="76"/>
    </location>
</feature>
<evidence type="ECO:0000313" key="9">
    <source>
        <dbReference type="EMBL" id="AFG45516.1"/>
    </source>
</evidence>
<protein>
    <recommendedName>
        <fullName evidence="2">Growth-regulating factor</fullName>
    </recommendedName>
</protein>
<evidence type="ECO:0000256" key="3">
    <source>
        <dbReference type="SAM" id="MobiDB-lite"/>
    </source>
</evidence>
<dbReference type="GO" id="GO:0032502">
    <property type="term" value="P:developmental process"/>
    <property type="evidence" value="ECO:0007669"/>
    <property type="project" value="InterPro"/>
</dbReference>
<keyword evidence="2" id="KW-0010">Activator</keyword>
<dbReference type="EMBL" id="FJ114563">
    <property type="protein sequence ID" value="AFG45514.1"/>
    <property type="molecule type" value="Genomic_DNA"/>
</dbReference>
<dbReference type="PANTHER" id="PTHR31602">
    <property type="entry name" value="GROWTH-REGULATING FACTOR 5"/>
    <property type="match status" value="1"/>
</dbReference>
<dbReference type="GO" id="GO:0005524">
    <property type="term" value="F:ATP binding"/>
    <property type="evidence" value="ECO:0007669"/>
    <property type="project" value="UniProtKB-UniRule"/>
</dbReference>
<gene>
    <name evidence="14" type="ORF">UMN_4783_01</name>
</gene>
<evidence type="ECO:0000313" key="8">
    <source>
        <dbReference type="EMBL" id="AFG45515.1"/>
    </source>
</evidence>
<organism evidence="14">
    <name type="scientific">Pinus taeda</name>
    <name type="common">Loblolly pine</name>
    <dbReference type="NCBI Taxonomy" id="3352"/>
    <lineage>
        <taxon>Eukaryota</taxon>
        <taxon>Viridiplantae</taxon>
        <taxon>Streptophyta</taxon>
        <taxon>Embryophyta</taxon>
        <taxon>Tracheophyta</taxon>
        <taxon>Spermatophyta</taxon>
        <taxon>Pinopsida</taxon>
        <taxon>Pinidae</taxon>
        <taxon>Conifers I</taxon>
        <taxon>Pinales</taxon>
        <taxon>Pinaceae</taxon>
        <taxon>Pinus</taxon>
        <taxon>Pinus subgen. Pinus</taxon>
    </lineage>
</organism>
<evidence type="ECO:0000256" key="1">
    <source>
        <dbReference type="ARBA" id="ARBA00023242"/>
    </source>
</evidence>
<comment type="function">
    <text evidence="2">Transcription activator.</text>
</comment>
<feature type="domain" description="WRC" evidence="4">
    <location>
        <begin position="4"/>
        <end position="50"/>
    </location>
</feature>
<evidence type="ECO:0000313" key="15">
    <source>
        <dbReference type="EMBL" id="AFG45522.1"/>
    </source>
</evidence>
<keyword evidence="1 2" id="KW-0539">Nucleus</keyword>
<dbReference type="Pfam" id="PF08879">
    <property type="entry name" value="WRC"/>
    <property type="match status" value="1"/>
</dbReference>
<evidence type="ECO:0000313" key="5">
    <source>
        <dbReference type="EMBL" id="AFG45512.1"/>
    </source>
</evidence>
<dbReference type="AlphaFoldDB" id="H9V6X8"/>
<dbReference type="GO" id="GO:0006351">
    <property type="term" value="P:DNA-templated transcription"/>
    <property type="evidence" value="ECO:0007669"/>
    <property type="project" value="UniProtKB-UniRule"/>
</dbReference>
<comment type="similarity">
    <text evidence="2">Belongs to the GRF family.</text>
</comment>
<feature type="region of interest" description="Disordered" evidence="3">
    <location>
        <begin position="49"/>
        <end position="85"/>
    </location>
</feature>
<evidence type="ECO:0000313" key="6">
    <source>
        <dbReference type="EMBL" id="AFG45513.1"/>
    </source>
</evidence>
<evidence type="ECO:0000256" key="2">
    <source>
        <dbReference type="RuleBase" id="RU367127"/>
    </source>
</evidence>
<name>H9V6X8_PINTA</name>
<evidence type="ECO:0000313" key="7">
    <source>
        <dbReference type="EMBL" id="AFG45514.1"/>
    </source>
</evidence>
<dbReference type="EMBL" id="FJ114561">
    <property type="protein sequence ID" value="AFG45517.1"/>
    <property type="molecule type" value="Genomic_DNA"/>
</dbReference>
<dbReference type="EMBL" id="FJ114559">
    <property type="protein sequence ID" value="AFG45515.1"/>
    <property type="molecule type" value="Genomic_DNA"/>
</dbReference>
<dbReference type="EMBL" id="FJ114564">
    <property type="protein sequence ID" value="AFG45520.1"/>
    <property type="molecule type" value="Genomic_DNA"/>
</dbReference>
<dbReference type="EMBL" id="FJ114567">
    <property type="protein sequence ID" value="AFG45518.1"/>
    <property type="molecule type" value="Genomic_DNA"/>
</dbReference>
<dbReference type="EMBL" id="FJ114566">
    <property type="protein sequence ID" value="AFG45519.1"/>
    <property type="molecule type" value="Genomic_DNA"/>
</dbReference>
<dbReference type="InterPro" id="IPR014977">
    <property type="entry name" value="WRC_dom"/>
</dbReference>
<reference evidence="14" key="1">
    <citation type="submission" date="2008-08" db="EMBL/GenBank/DDBJ databases">
        <title>Nucleotide Diversity and Divergence in the Loblolly Pine Gene Space.</title>
        <authorList>
            <person name="Neale D.B."/>
            <person name="Wegrzyn J.L."/>
            <person name="Lee J.M."/>
            <person name="Eckert A.J."/>
            <person name="Liechty J.D."/>
            <person name="Stevens K.A."/>
            <person name="Langley C.H."/>
        </authorList>
    </citation>
    <scope>NUCLEOTIDE SEQUENCE</scope>
    <source>
        <strain evidence="14">4368</strain>
        <strain evidence="12">4369</strain>
        <strain evidence="13">4370</strain>
        <strain evidence="10">4372</strain>
        <strain evidence="8">4373</strain>
        <strain evidence="6">4374</strain>
        <strain evidence="5">4378</strain>
        <strain evidence="7">4379</strain>
        <strain evidence="11">4380</strain>
        <strain evidence="15">4381</strain>
        <strain evidence="9">4382</strain>
        <tissue evidence="14">Megagametophyte</tissue>
    </source>
</reference>
<evidence type="ECO:0000259" key="4">
    <source>
        <dbReference type="PROSITE" id="PS51667"/>
    </source>
</evidence>
<dbReference type="EMBL" id="FJ114558">
    <property type="protein sequence ID" value="AFG45512.1"/>
    <property type="molecule type" value="Genomic_DNA"/>
</dbReference>
<evidence type="ECO:0000313" key="13">
    <source>
        <dbReference type="EMBL" id="AFG45520.1"/>
    </source>
</evidence>
<proteinExistence type="inferred from homology"/>
<dbReference type="PANTHER" id="PTHR31602:SF19">
    <property type="entry name" value="OS02G0773600 PROTEIN"/>
    <property type="match status" value="1"/>
</dbReference>
<accession>H9V6X8</accession>
<evidence type="ECO:0000313" key="14">
    <source>
        <dbReference type="EMBL" id="AFG45521.1"/>
    </source>
</evidence>
<comment type="subcellular location">
    <subcellularLocation>
        <location evidence="2">Nucleus</location>
    </subcellularLocation>
</comment>
<evidence type="ECO:0000313" key="12">
    <source>
        <dbReference type="EMBL" id="AFG45519.1"/>
    </source>
</evidence>
<dbReference type="EMBL" id="FJ114560">
    <property type="protein sequence ID" value="AFG45516.1"/>
    <property type="molecule type" value="Genomic_DNA"/>
</dbReference>
<keyword evidence="2" id="KW-0804">Transcription</keyword>
<evidence type="ECO:0000313" key="11">
    <source>
        <dbReference type="EMBL" id="AFG45518.1"/>
    </source>
</evidence>